<dbReference type="Pfam" id="PF00068">
    <property type="entry name" value="Phospholip_A2_1"/>
    <property type="match status" value="1"/>
</dbReference>
<gene>
    <name evidence="3" type="ORF">OKIOD_LOCUS14842</name>
</gene>
<evidence type="ECO:0000259" key="2">
    <source>
        <dbReference type="SMART" id="SM00085"/>
    </source>
</evidence>
<dbReference type="SUPFAM" id="SSF48619">
    <property type="entry name" value="Phospholipase A2, PLA2"/>
    <property type="match status" value="1"/>
</dbReference>
<evidence type="ECO:0000313" key="3">
    <source>
        <dbReference type="EMBL" id="CAG5111804.1"/>
    </source>
</evidence>
<keyword evidence="4" id="KW-1185">Reference proteome</keyword>
<reference evidence="3 4" key="1">
    <citation type="submission" date="2021-04" db="EMBL/GenBank/DDBJ databases">
        <authorList>
            <person name="Bliznina A."/>
        </authorList>
    </citation>
    <scope>NUCLEOTIDE SEQUENCE [LARGE SCALE GENOMIC DNA]</scope>
</reference>
<sequence length="334" mass="38162">MITKFIIPFTDNNADKDGRGESVKTAPRRGARIPLRIAPMSHASCFERVWRRVWCPAPRRYINSPIVLVSTHRLKSSSSFSDLGKALKSFSRHRLFYRTPRSKIFSCSEQKRNKSKVTMVFSAKSIVSALFGSALAQRAGQREETQESSIQGRRYKDLKLLALHYMPDFDERKYWTYGCNCLILGDRPMSDPGFGRPVDKLDGVCKAYKDCQKCVQMKFGEQCIGELVRYKWKKNQKGNIVCTNKPNTCERALCECDNKYTSELPAVRDVFDDKYHAFWGPWEYQDPNNCVRSPGISEPECCGADDGPMVLFNSLNKECCADKTVRPIGMCETF</sequence>
<dbReference type="EMBL" id="OU015567">
    <property type="protein sequence ID" value="CAG5111804.1"/>
    <property type="molecule type" value="Genomic_DNA"/>
</dbReference>
<dbReference type="InterPro" id="IPR016090">
    <property type="entry name" value="PLA2-like_dom"/>
</dbReference>
<dbReference type="Gene3D" id="1.20.90.10">
    <property type="entry name" value="Phospholipase A2 domain"/>
    <property type="match status" value="1"/>
</dbReference>
<protein>
    <submittedName>
        <fullName evidence="3">Oidioi.mRNA.OKI2018_I69.chr2.g6077.t1.cds</fullName>
    </submittedName>
</protein>
<proteinExistence type="inferred from homology"/>
<dbReference type="SMART" id="SM00085">
    <property type="entry name" value="PA2c"/>
    <property type="match status" value="1"/>
</dbReference>
<comment type="similarity">
    <text evidence="1">Belongs to the phospholipase A2 family.</text>
</comment>
<evidence type="ECO:0000313" key="4">
    <source>
        <dbReference type="Proteomes" id="UP001158576"/>
    </source>
</evidence>
<evidence type="ECO:0000256" key="1">
    <source>
        <dbReference type="RuleBase" id="RU003654"/>
    </source>
</evidence>
<dbReference type="Proteomes" id="UP001158576">
    <property type="component" value="Chromosome 2"/>
</dbReference>
<organism evidence="3 4">
    <name type="scientific">Oikopleura dioica</name>
    <name type="common">Tunicate</name>
    <dbReference type="NCBI Taxonomy" id="34765"/>
    <lineage>
        <taxon>Eukaryota</taxon>
        <taxon>Metazoa</taxon>
        <taxon>Chordata</taxon>
        <taxon>Tunicata</taxon>
        <taxon>Appendicularia</taxon>
        <taxon>Copelata</taxon>
        <taxon>Oikopleuridae</taxon>
        <taxon>Oikopleura</taxon>
    </lineage>
</organism>
<dbReference type="InterPro" id="IPR036444">
    <property type="entry name" value="PLipase_A2_dom_sf"/>
</dbReference>
<feature type="domain" description="Phospholipase A2-like central" evidence="2">
    <location>
        <begin position="159"/>
        <end position="285"/>
    </location>
</feature>
<name>A0ABN7T6Q3_OIKDI</name>
<accession>A0ABN7T6Q3</accession>